<accession>A0A1U9NJ51</accession>
<evidence type="ECO:0000313" key="2">
    <source>
        <dbReference type="Proteomes" id="UP000189674"/>
    </source>
</evidence>
<protein>
    <submittedName>
        <fullName evidence="1">Uncharacterized protein</fullName>
    </submittedName>
</protein>
<reference evidence="2" key="1">
    <citation type="submission" date="2017-02" db="EMBL/GenBank/DDBJ databases">
        <title>Comparative genomics and description of representatives of a novel lineage of planctomycetes thriving in anoxic sediments.</title>
        <authorList>
            <person name="Spring S."/>
            <person name="Bunk B."/>
            <person name="Sproer C."/>
        </authorList>
    </citation>
    <scope>NUCLEOTIDE SEQUENCE [LARGE SCALE GENOMIC DNA]</scope>
    <source>
        <strain evidence="2">ST-NAGAB-D1</strain>
    </source>
</reference>
<name>A0A1U9NJ51_9BACT</name>
<dbReference type="AlphaFoldDB" id="A0A1U9NJ51"/>
<dbReference type="EMBL" id="CP019791">
    <property type="protein sequence ID" value="AQT67817.1"/>
    <property type="molecule type" value="Genomic_DNA"/>
</dbReference>
<dbReference type="STRING" id="1936003.STSP2_00967"/>
<evidence type="ECO:0000313" key="1">
    <source>
        <dbReference type="EMBL" id="AQT67817.1"/>
    </source>
</evidence>
<sequence>MKNGSQIRLDFNNSRYQAGDAIVSEADWVPGQLGEWVLKEWDSAVMRRGR</sequence>
<proteinExistence type="predicted"/>
<keyword evidence="2" id="KW-1185">Reference proteome</keyword>
<organism evidence="1 2">
    <name type="scientific">Anaerohalosphaera lusitana</name>
    <dbReference type="NCBI Taxonomy" id="1936003"/>
    <lineage>
        <taxon>Bacteria</taxon>
        <taxon>Pseudomonadati</taxon>
        <taxon>Planctomycetota</taxon>
        <taxon>Phycisphaerae</taxon>
        <taxon>Sedimentisphaerales</taxon>
        <taxon>Anaerohalosphaeraceae</taxon>
        <taxon>Anaerohalosphaera</taxon>
    </lineage>
</organism>
<dbReference type="Proteomes" id="UP000189674">
    <property type="component" value="Chromosome"/>
</dbReference>
<gene>
    <name evidence="1" type="ORF">STSP2_00967</name>
</gene>
<dbReference type="KEGG" id="alus:STSP2_00967"/>